<sequence length="564" mass="64477">MLQSHRLNQASYILTRASLPSSSHIRSGKDAVIPSTTSSPPSPCHQSHAQASFIHALTFAPPTRVRFGVPSPQRDATLASHSYSNHSSPPLLSIPSHLSHTRVTFGVPSTNVRNQRSLTNPIIPDTRFKLEEDQYPQIQQQIELRGRKRLNKPKKKISQTIIREFYANACIDPNNEVGPRFYTFVRGMLVNFSMDRIKTIMKFEGPLNSETSYRARMVEGNQDLDAVTRDICVEGAVWSLGARNNPLYLKRSDLNPVARGWHEFIIHNIMPTTNQSEVTLNRAVLIHCIMSSQEVRVEKIIVDAMMNIISKLHTSKPPLAFPNIIARFCEEMEISFLASGPVEAMPNARPITPAVMENIRHPHVQPFHPQQHFHHEQPADGYGWGQLQEDMANMKMETRQQEMWQVQQEMWQEQQQFQQDVRNYQEQQREQFQSIQKEQEKKHKELTNYKKKFSRHMGKLHAAHEEQKNNAGQTHQVLVSHAMESQTGNMYTHWALQQANQNLVPMIPTKIPPAIRENFKAGRPLFHGMLCPWPPEGSLNTPGQQDTPAVDIPRDPNANSDDEN</sequence>
<evidence type="ECO:0000259" key="2">
    <source>
        <dbReference type="Pfam" id="PF20167"/>
    </source>
</evidence>
<feature type="region of interest" description="Disordered" evidence="1">
    <location>
        <begin position="22"/>
        <end position="47"/>
    </location>
</feature>
<comment type="caution">
    <text evidence="3">The sequence shown here is derived from an EMBL/GenBank/DDBJ whole genome shotgun (WGS) entry which is preliminary data.</text>
</comment>
<organism evidence="3 4">
    <name type="scientific">Stylosanthes scabra</name>
    <dbReference type="NCBI Taxonomy" id="79078"/>
    <lineage>
        <taxon>Eukaryota</taxon>
        <taxon>Viridiplantae</taxon>
        <taxon>Streptophyta</taxon>
        <taxon>Embryophyta</taxon>
        <taxon>Tracheophyta</taxon>
        <taxon>Spermatophyta</taxon>
        <taxon>Magnoliopsida</taxon>
        <taxon>eudicotyledons</taxon>
        <taxon>Gunneridae</taxon>
        <taxon>Pentapetalae</taxon>
        <taxon>rosids</taxon>
        <taxon>fabids</taxon>
        <taxon>Fabales</taxon>
        <taxon>Fabaceae</taxon>
        <taxon>Papilionoideae</taxon>
        <taxon>50 kb inversion clade</taxon>
        <taxon>dalbergioids sensu lato</taxon>
        <taxon>Dalbergieae</taxon>
        <taxon>Pterocarpus clade</taxon>
        <taxon>Stylosanthes</taxon>
    </lineage>
</organism>
<evidence type="ECO:0000256" key="1">
    <source>
        <dbReference type="SAM" id="MobiDB-lite"/>
    </source>
</evidence>
<evidence type="ECO:0000313" key="3">
    <source>
        <dbReference type="EMBL" id="MED6224515.1"/>
    </source>
</evidence>
<dbReference type="EMBL" id="JASCZI010273251">
    <property type="protein sequence ID" value="MED6224515.1"/>
    <property type="molecule type" value="Genomic_DNA"/>
</dbReference>
<feature type="region of interest" description="Disordered" evidence="1">
    <location>
        <begin position="534"/>
        <end position="564"/>
    </location>
</feature>
<gene>
    <name evidence="3" type="ORF">PIB30_084841</name>
</gene>
<feature type="compositionally biased region" description="Polar residues" evidence="1">
    <location>
        <begin position="538"/>
        <end position="547"/>
    </location>
</feature>
<protein>
    <recommendedName>
        <fullName evidence="2">Putative plant transposon protein domain-containing protein</fullName>
    </recommendedName>
</protein>
<accession>A0ABU6ZRG4</accession>
<keyword evidence="4" id="KW-1185">Reference proteome</keyword>
<name>A0ABU6ZRG4_9FABA</name>
<dbReference type="Proteomes" id="UP001341840">
    <property type="component" value="Unassembled WGS sequence"/>
</dbReference>
<dbReference type="InterPro" id="IPR046796">
    <property type="entry name" value="Transposase_32_dom"/>
</dbReference>
<proteinExistence type="predicted"/>
<feature type="domain" description="Putative plant transposon protein" evidence="2">
    <location>
        <begin position="145"/>
        <end position="333"/>
    </location>
</feature>
<evidence type="ECO:0000313" key="4">
    <source>
        <dbReference type="Proteomes" id="UP001341840"/>
    </source>
</evidence>
<dbReference type="Pfam" id="PF20167">
    <property type="entry name" value="Transposase_32"/>
    <property type="match status" value="1"/>
</dbReference>
<reference evidence="3 4" key="1">
    <citation type="journal article" date="2023" name="Plants (Basel)">
        <title>Bridging the Gap: Combining Genomics and Transcriptomics Approaches to Understand Stylosanthes scabra, an Orphan Legume from the Brazilian Caatinga.</title>
        <authorList>
            <person name="Ferreira-Neto J.R.C."/>
            <person name="da Silva M.D."/>
            <person name="Binneck E."/>
            <person name="de Melo N.F."/>
            <person name="da Silva R.H."/>
            <person name="de Melo A.L.T.M."/>
            <person name="Pandolfi V."/>
            <person name="Bustamante F.O."/>
            <person name="Brasileiro-Vidal A.C."/>
            <person name="Benko-Iseppon A.M."/>
        </authorList>
    </citation>
    <scope>NUCLEOTIDE SEQUENCE [LARGE SCALE GENOMIC DNA]</scope>
    <source>
        <tissue evidence="3">Leaves</tissue>
    </source>
</reference>